<dbReference type="EMBL" id="JAIZAY010000055">
    <property type="protein sequence ID" value="KAJ8019226.1"/>
    <property type="molecule type" value="Genomic_DNA"/>
</dbReference>
<accession>A0A9Q0YCY9</accession>
<dbReference type="AlphaFoldDB" id="A0A9Q0YCY9"/>
<evidence type="ECO:0000313" key="2">
    <source>
        <dbReference type="Proteomes" id="UP001152320"/>
    </source>
</evidence>
<dbReference type="Proteomes" id="UP001152320">
    <property type="component" value="Unassembled WGS sequence"/>
</dbReference>
<keyword evidence="2" id="KW-1185">Reference proteome</keyword>
<reference evidence="1" key="1">
    <citation type="submission" date="2021-10" db="EMBL/GenBank/DDBJ databases">
        <title>Tropical sea cucumber genome reveals ecological adaptation and Cuvierian tubules defense mechanism.</title>
        <authorList>
            <person name="Chen T."/>
        </authorList>
    </citation>
    <scope>NUCLEOTIDE SEQUENCE</scope>
    <source>
        <strain evidence="1">Nanhai2018</strain>
        <tissue evidence="1">Muscle</tissue>
    </source>
</reference>
<sequence length="53" mass="6022">MLGKRTLFALIMSLKVRSYSRLTPLSTSTGVVITSDPSWEKHFLFISNKGHRI</sequence>
<name>A0A9Q0YCY9_HOLLE</name>
<comment type="caution">
    <text evidence="1">The sequence shown here is derived from an EMBL/GenBank/DDBJ whole genome shotgun (WGS) entry which is preliminary data.</text>
</comment>
<organism evidence="1 2">
    <name type="scientific">Holothuria leucospilota</name>
    <name type="common">Black long sea cucumber</name>
    <name type="synonym">Mertensiothuria leucospilota</name>
    <dbReference type="NCBI Taxonomy" id="206669"/>
    <lineage>
        <taxon>Eukaryota</taxon>
        <taxon>Metazoa</taxon>
        <taxon>Echinodermata</taxon>
        <taxon>Eleutherozoa</taxon>
        <taxon>Echinozoa</taxon>
        <taxon>Holothuroidea</taxon>
        <taxon>Aspidochirotacea</taxon>
        <taxon>Aspidochirotida</taxon>
        <taxon>Holothuriidae</taxon>
        <taxon>Holothuria</taxon>
    </lineage>
</organism>
<protein>
    <submittedName>
        <fullName evidence="1">Uncharacterized protein</fullName>
    </submittedName>
</protein>
<proteinExistence type="predicted"/>
<gene>
    <name evidence="1" type="ORF">HOLleu_42330</name>
</gene>
<evidence type="ECO:0000313" key="1">
    <source>
        <dbReference type="EMBL" id="KAJ8019226.1"/>
    </source>
</evidence>